<evidence type="ECO:0000256" key="5">
    <source>
        <dbReference type="ARBA" id="ARBA00023136"/>
    </source>
</evidence>
<evidence type="ECO:0000313" key="8">
    <source>
        <dbReference type="Proteomes" id="UP000002457"/>
    </source>
</evidence>
<keyword evidence="4 6" id="KW-1133">Transmembrane helix</keyword>
<dbReference type="EMBL" id="CP001338">
    <property type="protein sequence ID" value="ACL15648.1"/>
    <property type="molecule type" value="Genomic_DNA"/>
</dbReference>
<proteinExistence type="inferred from homology"/>
<organism evidence="7 8">
    <name type="scientific">Methanosphaerula palustris (strain ATCC BAA-1556 / DSM 19958 / E1-9c)</name>
    <dbReference type="NCBI Taxonomy" id="521011"/>
    <lineage>
        <taxon>Archaea</taxon>
        <taxon>Methanobacteriati</taxon>
        <taxon>Methanobacteriota</taxon>
        <taxon>Stenosarchaea group</taxon>
        <taxon>Methanomicrobia</taxon>
        <taxon>Methanomicrobiales</taxon>
        <taxon>Methanoregulaceae</taxon>
        <taxon>Methanosphaerula</taxon>
    </lineage>
</organism>
<dbReference type="KEGG" id="mpl:Mpal_0264"/>
<accession>B8GJ75</accession>
<feature type="transmembrane region" description="Helical" evidence="6">
    <location>
        <begin position="109"/>
        <end position="128"/>
    </location>
</feature>
<dbReference type="PIRSF" id="PIRSF005859">
    <property type="entry name" value="PBR"/>
    <property type="match status" value="1"/>
</dbReference>
<evidence type="ECO:0000256" key="6">
    <source>
        <dbReference type="SAM" id="Phobius"/>
    </source>
</evidence>
<dbReference type="eggNOG" id="arCOG04434">
    <property type="taxonomic scope" value="Archaea"/>
</dbReference>
<evidence type="ECO:0000256" key="3">
    <source>
        <dbReference type="ARBA" id="ARBA00022692"/>
    </source>
</evidence>
<dbReference type="InterPro" id="IPR038330">
    <property type="entry name" value="TspO/MBR-related_sf"/>
</dbReference>
<dbReference type="Gene3D" id="1.20.1260.100">
    <property type="entry name" value="TspO/MBR protein"/>
    <property type="match status" value="1"/>
</dbReference>
<dbReference type="STRING" id="521011.Mpal_0264"/>
<dbReference type="Proteomes" id="UP000002457">
    <property type="component" value="Chromosome"/>
</dbReference>
<dbReference type="Pfam" id="PF03073">
    <property type="entry name" value="TspO_MBR"/>
    <property type="match status" value="1"/>
</dbReference>
<dbReference type="GO" id="GO:0016020">
    <property type="term" value="C:membrane"/>
    <property type="evidence" value="ECO:0007669"/>
    <property type="project" value="UniProtKB-SubCell"/>
</dbReference>
<dbReference type="CDD" id="cd15904">
    <property type="entry name" value="TSPO_MBR"/>
    <property type="match status" value="1"/>
</dbReference>
<keyword evidence="8" id="KW-1185">Reference proteome</keyword>
<dbReference type="GeneID" id="7270650"/>
<dbReference type="FunFam" id="1.20.1260.100:FF:000001">
    <property type="entry name" value="translocator protein 2"/>
    <property type="match status" value="1"/>
</dbReference>
<reference evidence="7 8" key="1">
    <citation type="journal article" date="2015" name="Genome Announc.">
        <title>Complete Genome Sequence of Methanosphaerula palustris E1-9CT, a Hydrogenotrophic Methanogen Isolated from a Minerotrophic Fen Peatland.</title>
        <authorList>
            <person name="Cadillo-Quiroz H."/>
            <person name="Browne P."/>
            <person name="Kyrpides N."/>
            <person name="Woyke T."/>
            <person name="Goodwin L."/>
            <person name="Detter C."/>
            <person name="Yavitt J.B."/>
            <person name="Zinder S.H."/>
        </authorList>
    </citation>
    <scope>NUCLEOTIDE SEQUENCE [LARGE SCALE GENOMIC DNA]</scope>
    <source>
        <strain evidence="8">ATCC BAA-1556 / DSM 19958 / E1-9c</strain>
    </source>
</reference>
<keyword evidence="3 6" id="KW-0812">Transmembrane</keyword>
<evidence type="ECO:0000256" key="1">
    <source>
        <dbReference type="ARBA" id="ARBA00004141"/>
    </source>
</evidence>
<feature type="transmembrane region" description="Helical" evidence="6">
    <location>
        <begin position="85"/>
        <end position="103"/>
    </location>
</feature>
<evidence type="ECO:0000256" key="4">
    <source>
        <dbReference type="ARBA" id="ARBA00022989"/>
    </source>
</evidence>
<evidence type="ECO:0000256" key="2">
    <source>
        <dbReference type="ARBA" id="ARBA00007524"/>
    </source>
</evidence>
<name>B8GJ75_METPE</name>
<evidence type="ECO:0000313" key="7">
    <source>
        <dbReference type="EMBL" id="ACL15648.1"/>
    </source>
</evidence>
<keyword evidence="5 6" id="KW-0472">Membrane</keyword>
<dbReference type="PANTHER" id="PTHR10057:SF0">
    <property type="entry name" value="TRANSLOCATOR PROTEIN"/>
    <property type="match status" value="1"/>
</dbReference>
<dbReference type="InterPro" id="IPR004307">
    <property type="entry name" value="TspO_MBR"/>
</dbReference>
<gene>
    <name evidence="7" type="ordered locus">Mpal_0264</name>
</gene>
<dbReference type="OrthoDB" id="212929at2157"/>
<dbReference type="RefSeq" id="WP_012616967.1">
    <property type="nucleotide sequence ID" value="NC_011832.1"/>
</dbReference>
<dbReference type="GO" id="GO:0033013">
    <property type="term" value="P:tetrapyrrole metabolic process"/>
    <property type="evidence" value="ECO:0007669"/>
    <property type="project" value="UniProtKB-ARBA"/>
</dbReference>
<dbReference type="PANTHER" id="PTHR10057">
    <property type="entry name" value="PERIPHERAL-TYPE BENZODIAZEPINE RECEPTOR"/>
    <property type="match status" value="1"/>
</dbReference>
<sequence precursor="true">MQISSRLKTLLTLAGFVLLPLLVGAIGAFFTTPAIPIWFATLTKPWFAPPNWLFAPAWTVLYFLMGAASFLIYQKREIDPRVDGALKVYGLQLFLNLLWSVIFFGFRSIIGGFIAIVLLWVLIVVTIWRFHRISPTAGMLLVPYIAWVTFAAVLNFGILQLNVPFMIMTK</sequence>
<feature type="transmembrane region" description="Helical" evidence="6">
    <location>
        <begin position="140"/>
        <end position="161"/>
    </location>
</feature>
<dbReference type="HOGENOM" id="CLU_091805_2_0_2"/>
<feature type="transmembrane region" description="Helical" evidence="6">
    <location>
        <begin position="51"/>
        <end position="73"/>
    </location>
</feature>
<dbReference type="AlphaFoldDB" id="B8GJ75"/>
<comment type="subcellular location">
    <subcellularLocation>
        <location evidence="1">Membrane</location>
        <topology evidence="1">Multi-pass membrane protein</topology>
    </subcellularLocation>
</comment>
<comment type="similarity">
    <text evidence="2">Belongs to the TspO/BZRP family.</text>
</comment>
<protein>
    <submittedName>
        <fullName evidence="7">TspO and MBR like protein</fullName>
    </submittedName>
</protein>